<name>A0A6J6X399_9ZZZZ</name>
<gene>
    <name evidence="1" type="ORF">UFOPK2958_01080</name>
</gene>
<sequence>MTSSSDPLWGFVGAWSGWQNSKQTVDYLLCAEILPKWPDMALIISNGHNIVHIGFGALVGEFTWYYTKS</sequence>
<organism evidence="1">
    <name type="scientific">freshwater metagenome</name>
    <dbReference type="NCBI Taxonomy" id="449393"/>
    <lineage>
        <taxon>unclassified sequences</taxon>
        <taxon>metagenomes</taxon>
        <taxon>ecological metagenomes</taxon>
    </lineage>
</organism>
<proteinExistence type="predicted"/>
<protein>
    <submittedName>
        <fullName evidence="1">Unannotated protein</fullName>
    </submittedName>
</protein>
<evidence type="ECO:0000313" key="1">
    <source>
        <dbReference type="EMBL" id="CAB4789706.1"/>
    </source>
</evidence>
<dbReference type="AlphaFoldDB" id="A0A6J6X399"/>
<reference evidence="1" key="1">
    <citation type="submission" date="2020-05" db="EMBL/GenBank/DDBJ databases">
        <authorList>
            <person name="Chiriac C."/>
            <person name="Salcher M."/>
            <person name="Ghai R."/>
            <person name="Kavagutti S V."/>
        </authorList>
    </citation>
    <scope>NUCLEOTIDE SEQUENCE</scope>
</reference>
<dbReference type="EMBL" id="CAFAAB010000131">
    <property type="protein sequence ID" value="CAB4789706.1"/>
    <property type="molecule type" value="Genomic_DNA"/>
</dbReference>
<accession>A0A6J6X399</accession>